<dbReference type="InterPro" id="IPR036264">
    <property type="entry name" value="Bact_exopeptidase_dim_dom"/>
</dbReference>
<dbReference type="GO" id="GO:0008777">
    <property type="term" value="F:acetylornithine deacetylase activity"/>
    <property type="evidence" value="ECO:0007669"/>
    <property type="project" value="TreeGrafter"/>
</dbReference>
<dbReference type="InterPro" id="IPR050072">
    <property type="entry name" value="Peptidase_M20A"/>
</dbReference>
<dbReference type="PROSITE" id="PS00759">
    <property type="entry name" value="ARGE_DAPE_CPG2_2"/>
    <property type="match status" value="1"/>
</dbReference>
<dbReference type="GO" id="GO:0006526">
    <property type="term" value="P:L-arginine biosynthetic process"/>
    <property type="evidence" value="ECO:0007669"/>
    <property type="project" value="UniProtKB-KW"/>
</dbReference>
<feature type="domain" description="Peptidase M20 dimerisation" evidence="9">
    <location>
        <begin position="167"/>
        <end position="276"/>
    </location>
</feature>
<dbReference type="PROSITE" id="PS00758">
    <property type="entry name" value="ARGE_DAPE_CPG2_1"/>
    <property type="match status" value="1"/>
</dbReference>
<dbReference type="InterPro" id="IPR002933">
    <property type="entry name" value="Peptidase_M20"/>
</dbReference>
<protein>
    <recommendedName>
        <fullName evidence="9">Peptidase M20 dimerisation domain-containing protein</fullName>
    </recommendedName>
</protein>
<evidence type="ECO:0000256" key="6">
    <source>
        <dbReference type="ARBA" id="ARBA00022723"/>
    </source>
</evidence>
<dbReference type="EMBL" id="UINC01001887">
    <property type="protein sequence ID" value="SUZ90351.1"/>
    <property type="molecule type" value="Genomic_DNA"/>
</dbReference>
<keyword evidence="6" id="KW-0479">Metal-binding</keyword>
<comment type="cofactor">
    <cofactor evidence="1">
        <name>Zn(2+)</name>
        <dbReference type="ChEBI" id="CHEBI:29105"/>
    </cofactor>
</comment>
<dbReference type="NCBIfam" id="TIGR01892">
    <property type="entry name" value="AcOrn-deacetyl"/>
    <property type="match status" value="1"/>
</dbReference>
<evidence type="ECO:0000256" key="3">
    <source>
        <dbReference type="ARBA" id="ARBA00022490"/>
    </source>
</evidence>
<evidence type="ECO:0000256" key="1">
    <source>
        <dbReference type="ARBA" id="ARBA00001947"/>
    </source>
</evidence>
<evidence type="ECO:0000256" key="4">
    <source>
        <dbReference type="ARBA" id="ARBA00022571"/>
    </source>
</evidence>
<dbReference type="InterPro" id="IPR001261">
    <property type="entry name" value="ArgE/DapE_CS"/>
</dbReference>
<dbReference type="InterPro" id="IPR011650">
    <property type="entry name" value="Peptidase_M20_dimer"/>
</dbReference>
<keyword evidence="7" id="KW-0378">Hydrolase</keyword>
<dbReference type="InterPro" id="IPR010169">
    <property type="entry name" value="AcOrn-deacetyl"/>
</dbReference>
<keyword evidence="8" id="KW-0862">Zinc</keyword>
<comment type="similarity">
    <text evidence="2">Belongs to the peptidase M20A family. ArgE subfamily.</text>
</comment>
<reference evidence="10" key="1">
    <citation type="submission" date="2018-05" db="EMBL/GenBank/DDBJ databases">
        <authorList>
            <person name="Lanie J.A."/>
            <person name="Ng W.-L."/>
            <person name="Kazmierczak K.M."/>
            <person name="Andrzejewski T.M."/>
            <person name="Davidsen T.M."/>
            <person name="Wayne K.J."/>
            <person name="Tettelin H."/>
            <person name="Glass J.I."/>
            <person name="Rusch D."/>
            <person name="Podicherti R."/>
            <person name="Tsui H.-C.T."/>
            <person name="Winkler M.E."/>
        </authorList>
    </citation>
    <scope>NUCLEOTIDE SEQUENCE</scope>
</reference>
<proteinExistence type="inferred from homology"/>
<dbReference type="NCBIfam" id="NF005710">
    <property type="entry name" value="PRK07522.1"/>
    <property type="match status" value="1"/>
</dbReference>
<dbReference type="Gene3D" id="3.30.70.360">
    <property type="match status" value="1"/>
</dbReference>
<evidence type="ECO:0000256" key="7">
    <source>
        <dbReference type="ARBA" id="ARBA00022801"/>
    </source>
</evidence>
<dbReference type="SUPFAM" id="SSF53187">
    <property type="entry name" value="Zn-dependent exopeptidases"/>
    <property type="match status" value="1"/>
</dbReference>
<dbReference type="SUPFAM" id="SSF55031">
    <property type="entry name" value="Bacterial exopeptidase dimerisation domain"/>
    <property type="match status" value="1"/>
</dbReference>
<dbReference type="AlphaFoldDB" id="A0A381RFX4"/>
<keyword evidence="5" id="KW-0028">Amino-acid biosynthesis</keyword>
<dbReference type="GO" id="GO:0046872">
    <property type="term" value="F:metal ion binding"/>
    <property type="evidence" value="ECO:0007669"/>
    <property type="project" value="UniProtKB-KW"/>
</dbReference>
<name>A0A381RFX4_9ZZZZ</name>
<gene>
    <name evidence="10" type="ORF">METZ01_LOCUS43205</name>
</gene>
<evidence type="ECO:0000256" key="2">
    <source>
        <dbReference type="ARBA" id="ARBA00005691"/>
    </source>
</evidence>
<dbReference type="PANTHER" id="PTHR43808:SF31">
    <property type="entry name" value="N-ACETYL-L-CITRULLINE DEACETYLASE"/>
    <property type="match status" value="1"/>
</dbReference>
<evidence type="ECO:0000259" key="9">
    <source>
        <dbReference type="Pfam" id="PF07687"/>
    </source>
</evidence>
<dbReference type="Pfam" id="PF01546">
    <property type="entry name" value="Peptidase_M20"/>
    <property type="match status" value="1"/>
</dbReference>
<sequence>MLSILEDLIGFDTTSCNSNLELIRYVEDYLSQYGIKSTLVNDESGKKANLYTTIGPADRSGVMLSGHTDVVPVEGQHWNSDPFVLKRLDDKVFGRGSADMKGFIACVLNWVPQMVTAKLETPIHIALSYDEEVGCIGVRRLLDLMKNMPVVPSMAIIGEPTNMEIVVAHKGKRAIRVNVRGASAHSAYPTEGVNAVEVAAQLVAHICEVQRKIEKNGPFDSGFRVPHTTLHVGTIRGGTALNIVPNECSFDFEIRHLPEHEIDLLISDIEKFAIDNLEPKMHLKNPDAGIDFTELFGYPALFTAPNAPIVAFVRSLLDGEGEVEKISFGSEAGLFSRQIGIPAVVCGPGSILQAHRPDEYVSLEQLKACDSMLRRLIESLKGKSVTAN</sequence>
<evidence type="ECO:0000256" key="8">
    <source>
        <dbReference type="ARBA" id="ARBA00022833"/>
    </source>
</evidence>
<dbReference type="CDD" id="cd03894">
    <property type="entry name" value="M20_ArgE"/>
    <property type="match status" value="1"/>
</dbReference>
<keyword evidence="3" id="KW-0963">Cytoplasm</keyword>
<organism evidence="10">
    <name type="scientific">marine metagenome</name>
    <dbReference type="NCBI Taxonomy" id="408172"/>
    <lineage>
        <taxon>unclassified sequences</taxon>
        <taxon>metagenomes</taxon>
        <taxon>ecological metagenomes</taxon>
    </lineage>
</organism>
<keyword evidence="4" id="KW-0055">Arginine biosynthesis</keyword>
<accession>A0A381RFX4</accession>
<dbReference type="Gene3D" id="3.40.630.10">
    <property type="entry name" value="Zn peptidases"/>
    <property type="match status" value="1"/>
</dbReference>
<evidence type="ECO:0000313" key="10">
    <source>
        <dbReference type="EMBL" id="SUZ90351.1"/>
    </source>
</evidence>
<dbReference type="PANTHER" id="PTHR43808">
    <property type="entry name" value="ACETYLORNITHINE DEACETYLASE"/>
    <property type="match status" value="1"/>
</dbReference>
<evidence type="ECO:0000256" key="5">
    <source>
        <dbReference type="ARBA" id="ARBA00022605"/>
    </source>
</evidence>
<dbReference type="Pfam" id="PF07687">
    <property type="entry name" value="M20_dimer"/>
    <property type="match status" value="1"/>
</dbReference>